<keyword evidence="2" id="KW-1185">Reference proteome</keyword>
<name>A0ABX8GPV6_9BACT</name>
<dbReference type="Proteomes" id="UP000682802">
    <property type="component" value="Chromosome 1"/>
</dbReference>
<organism evidence="1 2">
    <name type="scientific">Flammeovirga kamogawensis</name>
    <dbReference type="NCBI Taxonomy" id="373891"/>
    <lineage>
        <taxon>Bacteria</taxon>
        <taxon>Pseudomonadati</taxon>
        <taxon>Bacteroidota</taxon>
        <taxon>Cytophagia</taxon>
        <taxon>Cytophagales</taxon>
        <taxon>Flammeovirgaceae</taxon>
        <taxon>Flammeovirga</taxon>
    </lineage>
</organism>
<dbReference type="EMBL" id="CP076128">
    <property type="protein sequence ID" value="QWG05625.1"/>
    <property type="molecule type" value="Genomic_DNA"/>
</dbReference>
<evidence type="ECO:0000313" key="1">
    <source>
        <dbReference type="EMBL" id="QWG05625.1"/>
    </source>
</evidence>
<gene>
    <name evidence="1" type="ORF">KM029_09535</name>
</gene>
<proteinExistence type="predicted"/>
<evidence type="ECO:0000313" key="2">
    <source>
        <dbReference type="Proteomes" id="UP000682802"/>
    </source>
</evidence>
<protein>
    <submittedName>
        <fullName evidence="1">Uncharacterized protein</fullName>
    </submittedName>
</protein>
<accession>A0ABX8GPV6</accession>
<dbReference type="RefSeq" id="WP_144073072.1">
    <property type="nucleotide sequence ID" value="NZ_CP076128.1"/>
</dbReference>
<sequence length="117" mass="13571">MPTINEQGISLSEPFLWMEEIVANYYKNQGEYSPISTPPVGVDEYPFLEIVRVNALCEEEVQLLLFGLAWEHRPEIFKDFIDAFTETDFRVIVGGYLNSNTQLYITNSKNFSLCFFK</sequence>
<reference evidence="1 2" key="1">
    <citation type="submission" date="2021-05" db="EMBL/GenBank/DDBJ databases">
        <title>Comparative genomic studies on the polysaccharide-degrading batcterial strains of the Flammeovirga genus.</title>
        <authorList>
            <person name="Zewei F."/>
            <person name="Zheng Z."/>
            <person name="Yu L."/>
            <person name="Ruyue G."/>
            <person name="Yanhong M."/>
            <person name="Yuanyuan C."/>
            <person name="Jingyan G."/>
            <person name="Wenjun H."/>
        </authorList>
    </citation>
    <scope>NUCLEOTIDE SEQUENCE [LARGE SCALE GENOMIC DNA]</scope>
    <source>
        <strain evidence="1 2">YS10</strain>
    </source>
</reference>